<evidence type="ECO:0000256" key="1">
    <source>
        <dbReference type="ARBA" id="ARBA00011073"/>
    </source>
</evidence>
<dbReference type="SUPFAM" id="SSF52743">
    <property type="entry name" value="Subtilisin-like"/>
    <property type="match status" value="1"/>
</dbReference>
<comment type="caution">
    <text evidence="7">The sequence shown here is derived from an EMBL/GenBank/DDBJ whole genome shotgun (WGS) entry which is preliminary data.</text>
</comment>
<protein>
    <submittedName>
        <fullName evidence="7">Peptidase S8 and S53 subtilisin kexin sedolisin</fullName>
    </submittedName>
</protein>
<comment type="similarity">
    <text evidence="1 5">Belongs to the peptidase S8 family.</text>
</comment>
<feature type="domain" description="Peptidase S8/S53" evidence="6">
    <location>
        <begin position="13"/>
        <end position="245"/>
    </location>
</feature>
<keyword evidence="2 5" id="KW-0645">Protease</keyword>
<evidence type="ECO:0000256" key="4">
    <source>
        <dbReference type="ARBA" id="ARBA00022825"/>
    </source>
</evidence>
<organism evidence="7 8">
    <name type="scientific">Ruminiclostridium papyrosolvens DSM 2782</name>
    <dbReference type="NCBI Taxonomy" id="588581"/>
    <lineage>
        <taxon>Bacteria</taxon>
        <taxon>Bacillati</taxon>
        <taxon>Bacillota</taxon>
        <taxon>Clostridia</taxon>
        <taxon>Eubacteriales</taxon>
        <taxon>Oscillospiraceae</taxon>
        <taxon>Ruminiclostridium</taxon>
    </lineage>
</organism>
<keyword evidence="4 5" id="KW-0720">Serine protease</keyword>
<dbReference type="PANTHER" id="PTHR43806">
    <property type="entry name" value="PEPTIDASE S8"/>
    <property type="match status" value="1"/>
</dbReference>
<dbReference type="InterPro" id="IPR036852">
    <property type="entry name" value="Peptidase_S8/S53_dom_sf"/>
</dbReference>
<sequence>MGGIRLKMNTLAINIAVIDDGVNEKLYKRDRLSYNLEITHDLTVCDRVGYDQFLPSHGTTCAAIIKKYAPEADLSSIKILDSSSRTGMKAQLIHAIKWCADNSIRIVNLSLGTIDYRDFSEVKEAVDYAYEKNVIVIAACNNRNIYTCPASFEKVIGVRCDLKEAIKEGEYTFNIDCMDGINISACAKHSLKKYDGTEKVTAECNSYAAPMVTAYVYNILRNHPDMCFDEIMEKLQQEANKRNYTECVHSLKSKEPDIPIILVNNSGFDYFEKGLTGKFRSDGFNALCLYENIKESDFCNGYINIRHYSKQQLPALEKSIYNIFNIFEPDILLLSQGNQKNDNSLMKGIMDLDFDIEIRVNDTLAVEVKSSYEIRIFNDFDNNQLENLYSYILELFEKEE</sequence>
<reference evidence="7" key="2">
    <citation type="submission" date="2011-01" db="EMBL/GenBank/DDBJ databases">
        <title>The Non-contiguous Finished genome of Clostridium papyrosolvens.</title>
        <authorList>
            <person name="Lucas S."/>
            <person name="Copeland A."/>
            <person name="Lapidus A."/>
            <person name="Cheng J.-F."/>
            <person name="Goodwin L."/>
            <person name="Pitluck S."/>
            <person name="Misra M."/>
            <person name="Chertkov O."/>
            <person name="Detter J.C."/>
            <person name="Han C."/>
            <person name="Tapia R."/>
            <person name="Land M."/>
            <person name="Hauser L."/>
            <person name="Kyrpides N."/>
            <person name="Ivanova N."/>
            <person name="Pagani I."/>
            <person name="Mouttaki H."/>
            <person name="He Z."/>
            <person name="Zhou J."/>
            <person name="Hemme C.L."/>
            <person name="Woyke T."/>
        </authorList>
    </citation>
    <scope>NUCLEOTIDE SEQUENCE [LARGE SCALE GENOMIC DNA]</scope>
    <source>
        <strain evidence="7">DSM 2782</strain>
    </source>
</reference>
<dbReference type="Proteomes" id="UP000003860">
    <property type="component" value="Unassembled WGS sequence"/>
</dbReference>
<keyword evidence="8" id="KW-1185">Reference proteome</keyword>
<name>F1TFE0_9FIRM</name>
<reference evidence="7" key="1">
    <citation type="submission" date="2009-07" db="EMBL/GenBank/DDBJ databases">
        <authorList>
            <consortium name="US DOE Joint Genome Institute (JGI-PGF)"/>
            <person name="Lucas S."/>
            <person name="Copeland A."/>
            <person name="Lapidus A."/>
            <person name="Glavina del Rio T."/>
            <person name="Tice H."/>
            <person name="Bruce D."/>
            <person name="Goodwin L."/>
            <person name="Pitluck S."/>
            <person name="Larimer F."/>
            <person name="Land M.L."/>
            <person name="Mouttaki H."/>
            <person name="He Z."/>
            <person name="Zhou J."/>
            <person name="Hemme C.L."/>
        </authorList>
    </citation>
    <scope>NUCLEOTIDE SEQUENCE</scope>
    <source>
        <strain evidence="7">DSM 2782</strain>
    </source>
</reference>
<feature type="active site" description="Charge relay system" evidence="5">
    <location>
        <position position="206"/>
    </location>
</feature>
<evidence type="ECO:0000256" key="3">
    <source>
        <dbReference type="ARBA" id="ARBA00022801"/>
    </source>
</evidence>
<dbReference type="InterPro" id="IPR000209">
    <property type="entry name" value="Peptidase_S8/S53_dom"/>
</dbReference>
<feature type="active site" description="Charge relay system" evidence="5">
    <location>
        <position position="19"/>
    </location>
</feature>
<keyword evidence="3 5" id="KW-0378">Hydrolase</keyword>
<dbReference type="GO" id="GO:0006508">
    <property type="term" value="P:proteolysis"/>
    <property type="evidence" value="ECO:0007669"/>
    <property type="project" value="UniProtKB-KW"/>
</dbReference>
<evidence type="ECO:0000259" key="6">
    <source>
        <dbReference type="Pfam" id="PF00082"/>
    </source>
</evidence>
<evidence type="ECO:0000256" key="5">
    <source>
        <dbReference type="PROSITE-ProRule" id="PRU01240"/>
    </source>
</evidence>
<dbReference type="PANTHER" id="PTHR43806:SF11">
    <property type="entry name" value="CEREVISIN-RELATED"/>
    <property type="match status" value="1"/>
</dbReference>
<accession>F1TFE0</accession>
<dbReference type="CDD" id="cd07492">
    <property type="entry name" value="Peptidases_S8_8"/>
    <property type="match status" value="1"/>
</dbReference>
<gene>
    <name evidence="7" type="ORF">Cpap_1404</name>
</gene>
<dbReference type="PROSITE" id="PS51892">
    <property type="entry name" value="SUBTILASE"/>
    <property type="match status" value="1"/>
</dbReference>
<dbReference type="Pfam" id="PF00082">
    <property type="entry name" value="Peptidase_S8"/>
    <property type="match status" value="1"/>
</dbReference>
<dbReference type="InterPro" id="IPR050131">
    <property type="entry name" value="Peptidase_S8_subtilisin-like"/>
</dbReference>
<feature type="active site" description="Charge relay system" evidence="5">
    <location>
        <position position="57"/>
    </location>
</feature>
<dbReference type="Gene3D" id="3.40.50.200">
    <property type="entry name" value="Peptidase S8/S53 domain"/>
    <property type="match status" value="1"/>
</dbReference>
<dbReference type="eggNOG" id="COG1404">
    <property type="taxonomic scope" value="Bacteria"/>
</dbReference>
<dbReference type="InterPro" id="IPR034067">
    <property type="entry name" value="Serine_protease_KerA-like_dom"/>
</dbReference>
<dbReference type="AlphaFoldDB" id="F1TFE0"/>
<evidence type="ECO:0000256" key="2">
    <source>
        <dbReference type="ARBA" id="ARBA00022670"/>
    </source>
</evidence>
<evidence type="ECO:0000313" key="7">
    <source>
        <dbReference type="EMBL" id="EGD46864.1"/>
    </source>
</evidence>
<dbReference type="EMBL" id="ACXX02000011">
    <property type="protein sequence ID" value="EGD46864.1"/>
    <property type="molecule type" value="Genomic_DNA"/>
</dbReference>
<proteinExistence type="inferred from homology"/>
<dbReference type="STRING" id="588581.Cpap_1404"/>
<dbReference type="GO" id="GO:0004252">
    <property type="term" value="F:serine-type endopeptidase activity"/>
    <property type="evidence" value="ECO:0007669"/>
    <property type="project" value="UniProtKB-UniRule"/>
</dbReference>
<evidence type="ECO:0000313" key="8">
    <source>
        <dbReference type="Proteomes" id="UP000003860"/>
    </source>
</evidence>